<feature type="non-terminal residue" evidence="1">
    <location>
        <position position="1"/>
    </location>
</feature>
<sequence length="300" mass="33070">ARATAMGNAFTAMDGDISSMFWNAAGLANVQRLETMFVNYDWLAGVGFQYLGFAIPIRRVGVLGFSVTSLTVPDDKVRTVTEPEGTGEYWGAHDLATNLSFARKLSDKFSIGGNIKFIQQTIWHSHANTFALDLGALFITPFKGIRLGASLANYGGELRMMGRDQKLSVDPDPINQGNVEFINSLYETDAFPLPLMFRVGLSGELVSTKTFRLTYGVDALHPNDNTEAVNAGLELAVGETFFLRGGHANLFRENAEEGLTLGGGLRYRLWRTQSILKIDYSYVDFGRLKYVNRVSIGIII</sequence>
<gene>
    <name evidence="1" type="ORF">METZ01_LOCUS311434</name>
</gene>
<protein>
    <recommendedName>
        <fullName evidence="2">PorV/PorQ family protein</fullName>
    </recommendedName>
</protein>
<dbReference type="NCBIfam" id="NF033709">
    <property type="entry name" value="PorV_fam"/>
    <property type="match status" value="1"/>
</dbReference>
<proteinExistence type="predicted"/>
<accession>A0A382NCY3</accession>
<organism evidence="1">
    <name type="scientific">marine metagenome</name>
    <dbReference type="NCBI Taxonomy" id="408172"/>
    <lineage>
        <taxon>unclassified sequences</taxon>
        <taxon>metagenomes</taxon>
        <taxon>ecological metagenomes</taxon>
    </lineage>
</organism>
<dbReference type="AlphaFoldDB" id="A0A382NCY3"/>
<reference evidence="1" key="1">
    <citation type="submission" date="2018-05" db="EMBL/GenBank/DDBJ databases">
        <authorList>
            <person name="Lanie J.A."/>
            <person name="Ng W.-L."/>
            <person name="Kazmierczak K.M."/>
            <person name="Andrzejewski T.M."/>
            <person name="Davidsen T.M."/>
            <person name="Wayne K.J."/>
            <person name="Tettelin H."/>
            <person name="Glass J.I."/>
            <person name="Rusch D."/>
            <person name="Podicherti R."/>
            <person name="Tsui H.-C.T."/>
            <person name="Winkler M.E."/>
        </authorList>
    </citation>
    <scope>NUCLEOTIDE SEQUENCE</scope>
</reference>
<dbReference type="EMBL" id="UINC01099363">
    <property type="protein sequence ID" value="SVC58580.1"/>
    <property type="molecule type" value="Genomic_DNA"/>
</dbReference>
<evidence type="ECO:0008006" key="2">
    <source>
        <dbReference type="Google" id="ProtNLM"/>
    </source>
</evidence>
<dbReference type="Gene3D" id="2.40.160.60">
    <property type="entry name" value="Outer membrane protein transport protein (OMPP1/FadL/TodX)"/>
    <property type="match status" value="1"/>
</dbReference>
<name>A0A382NCY3_9ZZZZ</name>
<evidence type="ECO:0000313" key="1">
    <source>
        <dbReference type="EMBL" id="SVC58580.1"/>
    </source>
</evidence>